<accession>A0A9P6ZLP0</accession>
<keyword evidence="2" id="KW-1185">Reference proteome</keyword>
<evidence type="ECO:0000313" key="1">
    <source>
        <dbReference type="EMBL" id="KAG1770575.1"/>
    </source>
</evidence>
<evidence type="ECO:0000313" key="2">
    <source>
        <dbReference type="Proteomes" id="UP000714275"/>
    </source>
</evidence>
<reference evidence="1" key="1">
    <citation type="journal article" date="2020" name="New Phytol.">
        <title>Comparative genomics reveals dynamic genome evolution in host specialist ectomycorrhizal fungi.</title>
        <authorList>
            <person name="Lofgren L.A."/>
            <person name="Nguyen N.H."/>
            <person name="Vilgalys R."/>
            <person name="Ruytinx J."/>
            <person name="Liao H.L."/>
            <person name="Branco S."/>
            <person name="Kuo A."/>
            <person name="LaButti K."/>
            <person name="Lipzen A."/>
            <person name="Andreopoulos W."/>
            <person name="Pangilinan J."/>
            <person name="Riley R."/>
            <person name="Hundley H."/>
            <person name="Na H."/>
            <person name="Barry K."/>
            <person name="Grigoriev I.V."/>
            <person name="Stajich J.E."/>
            <person name="Kennedy P.G."/>
        </authorList>
    </citation>
    <scope>NUCLEOTIDE SEQUENCE</scope>
    <source>
        <strain evidence="1">DOB743</strain>
    </source>
</reference>
<sequence>MPSDGTAHSAIHFKLCNGPICWSALFLVLKLARCGDGEMRERFTAAFGDQKWSVMAGGIANITDNACLGAMGDRTSALRLIPPNAVWSDRGEEESPTLLE</sequence>
<proteinExistence type="predicted"/>
<name>A0A9P6ZLP0_9AGAM</name>
<organism evidence="1 2">
    <name type="scientific">Suillus placidus</name>
    <dbReference type="NCBI Taxonomy" id="48579"/>
    <lineage>
        <taxon>Eukaryota</taxon>
        <taxon>Fungi</taxon>
        <taxon>Dikarya</taxon>
        <taxon>Basidiomycota</taxon>
        <taxon>Agaricomycotina</taxon>
        <taxon>Agaricomycetes</taxon>
        <taxon>Agaricomycetidae</taxon>
        <taxon>Boletales</taxon>
        <taxon>Suillineae</taxon>
        <taxon>Suillaceae</taxon>
        <taxon>Suillus</taxon>
    </lineage>
</organism>
<comment type="caution">
    <text evidence="1">The sequence shown here is derived from an EMBL/GenBank/DDBJ whole genome shotgun (WGS) entry which is preliminary data.</text>
</comment>
<dbReference type="AlphaFoldDB" id="A0A9P6ZLP0"/>
<dbReference type="Proteomes" id="UP000714275">
    <property type="component" value="Unassembled WGS sequence"/>
</dbReference>
<dbReference type="EMBL" id="JABBWD010000064">
    <property type="protein sequence ID" value="KAG1770575.1"/>
    <property type="molecule type" value="Genomic_DNA"/>
</dbReference>
<protein>
    <submittedName>
        <fullName evidence="1">Uncharacterized protein</fullName>
    </submittedName>
</protein>
<gene>
    <name evidence="1" type="ORF">EV702DRAFT_1049302</name>
</gene>